<name>A0A2G8KS42_STIJA</name>
<evidence type="ECO:0000313" key="2">
    <source>
        <dbReference type="EMBL" id="PIK50826.1"/>
    </source>
</evidence>
<sequence>MAWRHRLSDKFRNERKHLEPEEAKGGDYSRKRQITTKDALSIPASETKETLAEHQRWMKDEKMKKKPNMEKAPKLMELTFSIRRNFIKDGPCVHMIRDEYPFLLNFEEEVKRPNWSSNYGVVGRDIKIATAARLLPSVFSSKRKLLMEDEATLDHSKVIKPLVTYRGNFVTCTSFKIICEGCNICSSDNHADALLALVASYFAFDIRYATSGSLLHFLQIVILDIKQGIKIPRKLSTALKNFEVP</sequence>
<comment type="caution">
    <text evidence="2">The sequence shown here is derived from an EMBL/GenBank/DDBJ whole genome shotgun (WGS) entry which is preliminary data.</text>
</comment>
<accession>A0A2G8KS42</accession>
<evidence type="ECO:0000313" key="3">
    <source>
        <dbReference type="Proteomes" id="UP000230750"/>
    </source>
</evidence>
<gene>
    <name evidence="2" type="ORF">BSL78_12297</name>
</gene>
<organism evidence="2 3">
    <name type="scientific">Stichopus japonicus</name>
    <name type="common">Sea cucumber</name>
    <dbReference type="NCBI Taxonomy" id="307972"/>
    <lineage>
        <taxon>Eukaryota</taxon>
        <taxon>Metazoa</taxon>
        <taxon>Echinodermata</taxon>
        <taxon>Eleutherozoa</taxon>
        <taxon>Echinozoa</taxon>
        <taxon>Holothuroidea</taxon>
        <taxon>Aspidochirotacea</taxon>
        <taxon>Aspidochirotida</taxon>
        <taxon>Stichopodidae</taxon>
        <taxon>Apostichopus</taxon>
    </lineage>
</organism>
<dbReference type="PANTHER" id="PTHR31025:SF9">
    <property type="entry name" value="SI:DKEY-286J15.1"/>
    <property type="match status" value="1"/>
</dbReference>
<dbReference type="Proteomes" id="UP000230750">
    <property type="component" value="Unassembled WGS sequence"/>
</dbReference>
<reference evidence="2 3" key="1">
    <citation type="journal article" date="2017" name="PLoS Biol.">
        <title>The sea cucumber genome provides insights into morphological evolution and visceral regeneration.</title>
        <authorList>
            <person name="Zhang X."/>
            <person name="Sun L."/>
            <person name="Yuan J."/>
            <person name="Sun Y."/>
            <person name="Gao Y."/>
            <person name="Zhang L."/>
            <person name="Li S."/>
            <person name="Dai H."/>
            <person name="Hamel J.F."/>
            <person name="Liu C."/>
            <person name="Yu Y."/>
            <person name="Liu S."/>
            <person name="Lin W."/>
            <person name="Guo K."/>
            <person name="Jin S."/>
            <person name="Xu P."/>
            <person name="Storey K.B."/>
            <person name="Huan P."/>
            <person name="Zhang T."/>
            <person name="Zhou Y."/>
            <person name="Zhang J."/>
            <person name="Lin C."/>
            <person name="Li X."/>
            <person name="Xing L."/>
            <person name="Huo D."/>
            <person name="Sun M."/>
            <person name="Wang L."/>
            <person name="Mercier A."/>
            <person name="Li F."/>
            <person name="Yang H."/>
            <person name="Xiang J."/>
        </authorList>
    </citation>
    <scope>NUCLEOTIDE SEQUENCE [LARGE SCALE GENOMIC DNA]</scope>
    <source>
        <strain evidence="2">Shaxun</strain>
        <tissue evidence="2">Muscle</tissue>
    </source>
</reference>
<evidence type="ECO:0000256" key="1">
    <source>
        <dbReference type="SAM" id="MobiDB-lite"/>
    </source>
</evidence>
<dbReference type="EMBL" id="MRZV01000403">
    <property type="protein sequence ID" value="PIK50826.1"/>
    <property type="molecule type" value="Genomic_DNA"/>
</dbReference>
<protein>
    <submittedName>
        <fullName evidence="2">Uncharacterized protein</fullName>
    </submittedName>
</protein>
<dbReference type="AlphaFoldDB" id="A0A2G8KS42"/>
<feature type="region of interest" description="Disordered" evidence="1">
    <location>
        <begin position="1"/>
        <end position="29"/>
    </location>
</feature>
<proteinExistence type="predicted"/>
<keyword evidence="3" id="KW-1185">Reference proteome</keyword>
<dbReference type="PANTHER" id="PTHR31025">
    <property type="entry name" value="SI:CH211-196P9.1-RELATED"/>
    <property type="match status" value="1"/>
</dbReference>